<protein>
    <submittedName>
        <fullName evidence="2">Uncharacterized protein</fullName>
    </submittedName>
</protein>
<dbReference type="Proteomes" id="UP000026961">
    <property type="component" value="Chromosome 8"/>
</dbReference>
<reference evidence="2" key="2">
    <citation type="submission" date="2018-05" db="EMBL/GenBank/DDBJ databases">
        <title>OgluRS3 (Oryza glumaepatula Reference Sequence Version 3).</title>
        <authorList>
            <person name="Zhang J."/>
            <person name="Kudrna D."/>
            <person name="Lee S."/>
            <person name="Talag J."/>
            <person name="Welchert J."/>
            <person name="Wing R.A."/>
        </authorList>
    </citation>
    <scope>NUCLEOTIDE SEQUENCE [LARGE SCALE GENOMIC DNA]</scope>
</reference>
<organism evidence="2">
    <name type="scientific">Oryza glumipatula</name>
    <dbReference type="NCBI Taxonomy" id="40148"/>
    <lineage>
        <taxon>Eukaryota</taxon>
        <taxon>Viridiplantae</taxon>
        <taxon>Streptophyta</taxon>
        <taxon>Embryophyta</taxon>
        <taxon>Tracheophyta</taxon>
        <taxon>Spermatophyta</taxon>
        <taxon>Magnoliopsida</taxon>
        <taxon>Liliopsida</taxon>
        <taxon>Poales</taxon>
        <taxon>Poaceae</taxon>
        <taxon>BOP clade</taxon>
        <taxon>Oryzoideae</taxon>
        <taxon>Oryzeae</taxon>
        <taxon>Oryzinae</taxon>
        <taxon>Oryza</taxon>
    </lineage>
</organism>
<name>A0A0E0AVN7_9ORYZ</name>
<proteinExistence type="predicted"/>
<feature type="compositionally biased region" description="Basic residues" evidence="1">
    <location>
        <begin position="96"/>
        <end position="105"/>
    </location>
</feature>
<reference evidence="2" key="1">
    <citation type="submission" date="2015-04" db="UniProtKB">
        <authorList>
            <consortium name="EnsemblPlants"/>
        </authorList>
    </citation>
    <scope>IDENTIFICATION</scope>
</reference>
<sequence>MGYIVSFVSLPAHLLEQKWAGSLLKSFPVGGGDGGGRRRRRVAHSGVDQVSPHPHPARWGRPLDRGAAADQPPVAKLSPPPIRAPRHCSHLENRAVRPRQPRRRCPPPSASRYTLSVAFGDEGLRHPDDVNEILVHWWEGHHRKLDDDLANDFAASYAVAASSLLPLFAKP</sequence>
<evidence type="ECO:0000313" key="3">
    <source>
        <dbReference type="Proteomes" id="UP000026961"/>
    </source>
</evidence>
<keyword evidence="3" id="KW-1185">Reference proteome</keyword>
<feature type="region of interest" description="Disordered" evidence="1">
    <location>
        <begin position="27"/>
        <end position="110"/>
    </location>
</feature>
<evidence type="ECO:0000313" key="2">
    <source>
        <dbReference type="EnsemblPlants" id="OGLUM08G16340.1"/>
    </source>
</evidence>
<accession>A0A0E0AVN7</accession>
<dbReference type="AlphaFoldDB" id="A0A0E0AVN7"/>
<dbReference type="EnsemblPlants" id="OGLUM08G16340.1">
    <property type="protein sequence ID" value="OGLUM08G16340.1"/>
    <property type="gene ID" value="OGLUM08G16340"/>
</dbReference>
<evidence type="ECO:0000256" key="1">
    <source>
        <dbReference type="SAM" id="MobiDB-lite"/>
    </source>
</evidence>
<dbReference type="Gramene" id="OGLUM08G16340.1">
    <property type="protein sequence ID" value="OGLUM08G16340.1"/>
    <property type="gene ID" value="OGLUM08G16340"/>
</dbReference>